<evidence type="ECO:0000313" key="3">
    <source>
        <dbReference type="Proteomes" id="UP000008672"/>
    </source>
</evidence>
<name>H3AD25_LATCH</name>
<dbReference type="EMBL" id="AFYH01218344">
    <property type="status" value="NOT_ANNOTATED_CDS"/>
    <property type="molecule type" value="Genomic_DNA"/>
</dbReference>
<sequence length="146" mass="16203">CVCLSFCEGVSMNVCIAHVLLFQIESAVMDAYDFLYEQVRGNMSISSKDNLIALHNTFSCCGKKLAFSHSRRIGEQSCDSENSSDSIQDCLQVMENFLKKHIDVISVLMLITAVSMVYGMVVTSFLGFSFHLNNDCGKKGKYVLTS</sequence>
<reference evidence="3" key="1">
    <citation type="submission" date="2011-08" db="EMBL/GenBank/DDBJ databases">
        <title>The draft genome of Latimeria chalumnae.</title>
        <authorList>
            <person name="Di Palma F."/>
            <person name="Alfoldi J."/>
            <person name="Johnson J."/>
            <person name="Berlin A."/>
            <person name="Gnerre S."/>
            <person name="Jaffe D."/>
            <person name="MacCallum I."/>
            <person name="Young S."/>
            <person name="Walker B.J."/>
            <person name="Lander E."/>
            <person name="Lindblad-Toh K."/>
        </authorList>
    </citation>
    <scope>NUCLEOTIDE SEQUENCE [LARGE SCALE GENOMIC DNA]</scope>
    <source>
        <strain evidence="3">Wild caught</strain>
    </source>
</reference>
<dbReference type="AlphaFoldDB" id="H3AD25"/>
<dbReference type="Gene3D" id="1.10.1450.10">
    <property type="entry name" value="Tetraspanin"/>
    <property type="match status" value="1"/>
</dbReference>
<protein>
    <recommendedName>
        <fullName evidence="4">Tetraspanin 32</fullName>
    </recommendedName>
</protein>
<reference evidence="2" key="3">
    <citation type="submission" date="2025-09" db="UniProtKB">
        <authorList>
            <consortium name="Ensembl"/>
        </authorList>
    </citation>
    <scope>IDENTIFICATION</scope>
</reference>
<keyword evidence="1" id="KW-1133">Transmembrane helix</keyword>
<keyword evidence="1" id="KW-0812">Transmembrane</keyword>
<evidence type="ECO:0000256" key="1">
    <source>
        <dbReference type="SAM" id="Phobius"/>
    </source>
</evidence>
<dbReference type="GO" id="GO:0016020">
    <property type="term" value="C:membrane"/>
    <property type="evidence" value="ECO:0007669"/>
    <property type="project" value="InterPro"/>
</dbReference>
<keyword evidence="3" id="KW-1185">Reference proteome</keyword>
<proteinExistence type="predicted"/>
<dbReference type="SUPFAM" id="SSF48652">
    <property type="entry name" value="Tetraspanin"/>
    <property type="match status" value="1"/>
</dbReference>
<dbReference type="EMBL" id="AFYH01218343">
    <property type="status" value="NOT_ANNOTATED_CDS"/>
    <property type="molecule type" value="Genomic_DNA"/>
</dbReference>
<dbReference type="Proteomes" id="UP000008672">
    <property type="component" value="Unassembled WGS sequence"/>
</dbReference>
<dbReference type="InParanoid" id="H3AD25"/>
<dbReference type="HOGENOM" id="CLU_076116_1_0_1"/>
<reference evidence="2" key="2">
    <citation type="submission" date="2025-08" db="UniProtKB">
        <authorList>
            <consortium name="Ensembl"/>
        </authorList>
    </citation>
    <scope>IDENTIFICATION</scope>
</reference>
<dbReference type="STRING" id="7897.ENSLACP00000007546"/>
<dbReference type="Ensembl" id="ENSLACT00000007610.1">
    <property type="protein sequence ID" value="ENSLACP00000007546.1"/>
    <property type="gene ID" value="ENSLACG00000006689.1"/>
</dbReference>
<dbReference type="InterPro" id="IPR008952">
    <property type="entry name" value="Tetraspanin_EC2_sf"/>
</dbReference>
<evidence type="ECO:0008006" key="4">
    <source>
        <dbReference type="Google" id="ProtNLM"/>
    </source>
</evidence>
<keyword evidence="1" id="KW-0472">Membrane</keyword>
<organism evidence="2 3">
    <name type="scientific">Latimeria chalumnae</name>
    <name type="common">Coelacanth</name>
    <dbReference type="NCBI Taxonomy" id="7897"/>
    <lineage>
        <taxon>Eukaryota</taxon>
        <taxon>Metazoa</taxon>
        <taxon>Chordata</taxon>
        <taxon>Craniata</taxon>
        <taxon>Vertebrata</taxon>
        <taxon>Euteleostomi</taxon>
        <taxon>Coelacanthiformes</taxon>
        <taxon>Coelacanthidae</taxon>
        <taxon>Latimeria</taxon>
    </lineage>
</organism>
<accession>H3AD25</accession>
<dbReference type="OMA" id="IITICFM"/>
<evidence type="ECO:0000313" key="2">
    <source>
        <dbReference type="Ensembl" id="ENSLACP00000007546.1"/>
    </source>
</evidence>
<dbReference type="eggNOG" id="ENOG502S0ED">
    <property type="taxonomic scope" value="Eukaryota"/>
</dbReference>
<feature type="transmembrane region" description="Helical" evidence="1">
    <location>
        <begin position="104"/>
        <end position="128"/>
    </location>
</feature>